<evidence type="ECO:0000313" key="1">
    <source>
        <dbReference type="EMBL" id="GBN15294.1"/>
    </source>
</evidence>
<accession>A0A4Y2LP14</accession>
<name>A0A4Y2LP14_ARAVE</name>
<proteinExistence type="predicted"/>
<comment type="caution">
    <text evidence="3">The sequence shown here is derived from an EMBL/GenBank/DDBJ whole genome shotgun (WGS) entry which is preliminary data.</text>
</comment>
<evidence type="ECO:0000313" key="5">
    <source>
        <dbReference type="Proteomes" id="UP000499080"/>
    </source>
</evidence>
<dbReference type="EMBL" id="BGPR01119285">
    <property type="protein sequence ID" value="GBN15306.1"/>
    <property type="molecule type" value="Genomic_DNA"/>
</dbReference>
<reference evidence="3 5" key="1">
    <citation type="journal article" date="2019" name="Sci. Rep.">
        <title>Orb-weaving spider Araneus ventricosus genome elucidates the spidroin gene catalogue.</title>
        <authorList>
            <person name="Kono N."/>
            <person name="Nakamura H."/>
            <person name="Ohtoshi R."/>
            <person name="Moran D.A.P."/>
            <person name="Shinohara A."/>
            <person name="Yoshida Y."/>
            <person name="Fujiwara M."/>
            <person name="Mori M."/>
            <person name="Tomita M."/>
            <person name="Arakawa K."/>
        </authorList>
    </citation>
    <scope>NUCLEOTIDE SEQUENCE [LARGE SCALE GENOMIC DNA]</scope>
</reference>
<dbReference type="EMBL" id="BGPR01119281">
    <property type="protein sequence ID" value="GBN15294.1"/>
    <property type="molecule type" value="Genomic_DNA"/>
</dbReference>
<evidence type="ECO:0000313" key="4">
    <source>
        <dbReference type="EMBL" id="GBN18425.1"/>
    </source>
</evidence>
<dbReference type="EMBL" id="BGPR01120356">
    <property type="protein sequence ID" value="GBN18425.1"/>
    <property type="molecule type" value="Genomic_DNA"/>
</dbReference>
<dbReference type="EMBL" id="BGPR01119282">
    <property type="protein sequence ID" value="GBN15298.1"/>
    <property type="molecule type" value="Genomic_DNA"/>
</dbReference>
<gene>
    <name evidence="4" type="ORF">AVEN_130248_1</name>
    <name evidence="1" type="ORF">AVEN_54991_1</name>
    <name evidence="2" type="ORF">AVEN_67302_1</name>
    <name evidence="3" type="ORF">AVEN_75039_1</name>
</gene>
<organism evidence="3 5">
    <name type="scientific">Araneus ventricosus</name>
    <name type="common">Orbweaver spider</name>
    <name type="synonym">Epeira ventricosa</name>
    <dbReference type="NCBI Taxonomy" id="182803"/>
    <lineage>
        <taxon>Eukaryota</taxon>
        <taxon>Metazoa</taxon>
        <taxon>Ecdysozoa</taxon>
        <taxon>Arthropoda</taxon>
        <taxon>Chelicerata</taxon>
        <taxon>Arachnida</taxon>
        <taxon>Araneae</taxon>
        <taxon>Araneomorphae</taxon>
        <taxon>Entelegynae</taxon>
        <taxon>Araneoidea</taxon>
        <taxon>Araneidae</taxon>
        <taxon>Araneus</taxon>
    </lineage>
</organism>
<evidence type="ECO:0000313" key="2">
    <source>
        <dbReference type="EMBL" id="GBN15298.1"/>
    </source>
</evidence>
<evidence type="ECO:0000313" key="3">
    <source>
        <dbReference type="EMBL" id="GBN15306.1"/>
    </source>
</evidence>
<dbReference type="Proteomes" id="UP000499080">
    <property type="component" value="Unassembled WGS sequence"/>
</dbReference>
<protein>
    <submittedName>
        <fullName evidence="3">Uncharacterized protein</fullName>
    </submittedName>
</protein>
<sequence length="102" mass="11627">MEPKVPFFFYANFVSAPLIPRGTFYPPVVSHKLHLIVCLSPGITTSRENRIKRASCDGHFQSITQFDDRRVDKGTVITQPPSFVLQRECESVYLVSDKIAKR</sequence>
<dbReference type="AlphaFoldDB" id="A0A4Y2LP14"/>
<keyword evidence="5" id="KW-1185">Reference proteome</keyword>